<name>A0ABD5KSH5_PRIAR</name>
<dbReference type="InterPro" id="IPR036281">
    <property type="entry name" value="SinR/SinI_dimer_dom_sf"/>
</dbReference>
<dbReference type="SMART" id="SM00530">
    <property type="entry name" value="HTH_XRE"/>
    <property type="match status" value="1"/>
</dbReference>
<dbReference type="CDD" id="cd00093">
    <property type="entry name" value="HTH_XRE"/>
    <property type="match status" value="1"/>
</dbReference>
<organism evidence="3 4">
    <name type="scientific">Priestia aryabhattai</name>
    <name type="common">Bacillus aryabhattai</name>
    <dbReference type="NCBI Taxonomy" id="412384"/>
    <lineage>
        <taxon>Bacteria</taxon>
        <taxon>Bacillati</taxon>
        <taxon>Bacillota</taxon>
        <taxon>Bacilli</taxon>
        <taxon>Bacillales</taxon>
        <taxon>Bacillaceae</taxon>
        <taxon>Priestia</taxon>
    </lineage>
</organism>
<dbReference type="Pfam" id="PF01381">
    <property type="entry name" value="HTH_3"/>
    <property type="match status" value="1"/>
</dbReference>
<evidence type="ECO:0000313" key="3">
    <source>
        <dbReference type="EMBL" id="MEN3152292.1"/>
    </source>
</evidence>
<dbReference type="InterPro" id="IPR050807">
    <property type="entry name" value="TransReg_Diox_bact_type"/>
</dbReference>
<dbReference type="AlphaFoldDB" id="A0ABD5KSH5"/>
<protein>
    <submittedName>
        <fullName evidence="3">Helix-turn-helix domain-containing protein</fullName>
    </submittedName>
</protein>
<dbReference type="SUPFAM" id="SSF47413">
    <property type="entry name" value="lambda repressor-like DNA-binding domains"/>
    <property type="match status" value="1"/>
</dbReference>
<evidence type="ECO:0000313" key="4">
    <source>
        <dbReference type="Proteomes" id="UP001418804"/>
    </source>
</evidence>
<evidence type="ECO:0000256" key="1">
    <source>
        <dbReference type="ARBA" id="ARBA00023125"/>
    </source>
</evidence>
<dbReference type="EMBL" id="JBDIVD010000001">
    <property type="protein sequence ID" value="MEN3152292.1"/>
    <property type="molecule type" value="Genomic_DNA"/>
</dbReference>
<feature type="domain" description="HTH cro/C1-type" evidence="2">
    <location>
        <begin position="6"/>
        <end position="61"/>
    </location>
</feature>
<dbReference type="GO" id="GO:0003677">
    <property type="term" value="F:DNA binding"/>
    <property type="evidence" value="ECO:0007669"/>
    <property type="project" value="UniProtKB-KW"/>
</dbReference>
<sequence>MIGTKIKTLRLKNGYSITRLAEKARISKSYLSHLEKGLNNNPSIHMLEKIAFSLNTTIDELIEAGSRDFAFSSKLSLSNEWLYLIEEAINDGMTKEEFTEFHSYLKFRKKMNTLVD</sequence>
<evidence type="ECO:0000259" key="2">
    <source>
        <dbReference type="PROSITE" id="PS50943"/>
    </source>
</evidence>
<proteinExistence type="predicted"/>
<keyword evidence="1" id="KW-0238">DNA-binding</keyword>
<dbReference type="PROSITE" id="PS50943">
    <property type="entry name" value="HTH_CROC1"/>
    <property type="match status" value="1"/>
</dbReference>
<gene>
    <name evidence="3" type="ORF">ABDD91_05590</name>
</gene>
<dbReference type="InterPro" id="IPR001387">
    <property type="entry name" value="Cro/C1-type_HTH"/>
</dbReference>
<dbReference type="Gene3D" id="1.10.260.40">
    <property type="entry name" value="lambda repressor-like DNA-binding domains"/>
    <property type="match status" value="1"/>
</dbReference>
<reference evidence="3 4" key="1">
    <citation type="submission" date="2024-05" db="EMBL/GenBank/DDBJ databases">
        <title>The mechanism of isolation and screening of efficient mineral weathering bacteria priestia aryabhattai c4-10 with weathered biotite.</title>
        <authorList>
            <person name="Yang S."/>
        </authorList>
    </citation>
    <scope>NUCLEOTIDE SEQUENCE [LARGE SCALE GENOMIC DNA]</scope>
    <source>
        <strain evidence="3 4">C4-10</strain>
    </source>
</reference>
<dbReference type="Proteomes" id="UP001418804">
    <property type="component" value="Unassembled WGS sequence"/>
</dbReference>
<dbReference type="PANTHER" id="PTHR46797">
    <property type="entry name" value="HTH-TYPE TRANSCRIPTIONAL REGULATOR"/>
    <property type="match status" value="1"/>
</dbReference>
<dbReference type="SUPFAM" id="SSF47406">
    <property type="entry name" value="SinR repressor dimerisation domain-like"/>
    <property type="match status" value="1"/>
</dbReference>
<comment type="caution">
    <text evidence="3">The sequence shown here is derived from an EMBL/GenBank/DDBJ whole genome shotgun (WGS) entry which is preliminary data.</text>
</comment>
<dbReference type="PANTHER" id="PTHR46797:SF1">
    <property type="entry name" value="METHYLPHOSPHONATE SYNTHASE"/>
    <property type="match status" value="1"/>
</dbReference>
<reference evidence="3 4" key="2">
    <citation type="submission" date="2024-05" db="EMBL/GenBank/DDBJ databases">
        <authorList>
            <person name="Zheng X."/>
        </authorList>
    </citation>
    <scope>NUCLEOTIDE SEQUENCE [LARGE SCALE GENOMIC DNA]</scope>
    <source>
        <strain evidence="3 4">C4-10</strain>
    </source>
</reference>
<dbReference type="InterPro" id="IPR010982">
    <property type="entry name" value="Lambda_DNA-bd_dom_sf"/>
</dbReference>
<dbReference type="RefSeq" id="WP_221832756.1">
    <property type="nucleotide sequence ID" value="NZ_JACLCB010000005.1"/>
</dbReference>
<accession>A0ABD5KSH5</accession>